<gene>
    <name evidence="3" type="ORF">BO70DRAFT_231564</name>
</gene>
<keyword evidence="2" id="KW-0732">Signal</keyword>
<accession>A0A317WEQ7</accession>
<dbReference type="Proteomes" id="UP000247233">
    <property type="component" value="Unassembled WGS sequence"/>
</dbReference>
<feature type="signal peptide" evidence="2">
    <location>
        <begin position="1"/>
        <end position="21"/>
    </location>
</feature>
<feature type="region of interest" description="Disordered" evidence="1">
    <location>
        <begin position="83"/>
        <end position="160"/>
    </location>
</feature>
<proteinExistence type="predicted"/>
<dbReference type="GeneID" id="37061028"/>
<dbReference type="EMBL" id="MSFL01000009">
    <property type="protein sequence ID" value="PWY84956.1"/>
    <property type="molecule type" value="Genomic_DNA"/>
</dbReference>
<evidence type="ECO:0000256" key="1">
    <source>
        <dbReference type="SAM" id="MobiDB-lite"/>
    </source>
</evidence>
<reference evidence="3 4" key="1">
    <citation type="submission" date="2016-12" db="EMBL/GenBank/DDBJ databases">
        <title>The genomes of Aspergillus section Nigri reveals drivers in fungal speciation.</title>
        <authorList>
            <consortium name="DOE Joint Genome Institute"/>
            <person name="Vesth T.C."/>
            <person name="Nybo J."/>
            <person name="Theobald S."/>
            <person name="Brandl J."/>
            <person name="Frisvad J.C."/>
            <person name="Nielsen K.F."/>
            <person name="Lyhne E.K."/>
            <person name="Kogle M.E."/>
            <person name="Kuo A."/>
            <person name="Riley R."/>
            <person name="Clum A."/>
            <person name="Nolan M."/>
            <person name="Lipzen A."/>
            <person name="Salamov A."/>
            <person name="Henrissat B."/>
            <person name="Wiebenga A."/>
            <person name="De Vries R.P."/>
            <person name="Grigoriev I.V."/>
            <person name="Mortensen U.H."/>
            <person name="Andersen M.R."/>
            <person name="Baker S.E."/>
        </authorList>
    </citation>
    <scope>NUCLEOTIDE SEQUENCE [LARGE SCALE GENOMIC DNA]</scope>
    <source>
        <strain evidence="3 4">CBS 117.55</strain>
    </source>
</reference>
<feature type="compositionally biased region" description="Basic and acidic residues" evidence="1">
    <location>
        <begin position="90"/>
        <end position="99"/>
    </location>
</feature>
<evidence type="ECO:0000313" key="4">
    <source>
        <dbReference type="Proteomes" id="UP000247233"/>
    </source>
</evidence>
<comment type="caution">
    <text evidence="3">The sequence shown here is derived from an EMBL/GenBank/DDBJ whole genome shotgun (WGS) entry which is preliminary data.</text>
</comment>
<evidence type="ECO:0000256" key="2">
    <source>
        <dbReference type="SAM" id="SignalP"/>
    </source>
</evidence>
<dbReference type="AlphaFoldDB" id="A0A317WEQ7"/>
<evidence type="ECO:0000313" key="3">
    <source>
        <dbReference type="EMBL" id="PWY84956.1"/>
    </source>
</evidence>
<protein>
    <submittedName>
        <fullName evidence="3">Uncharacterized protein</fullName>
    </submittedName>
</protein>
<name>A0A317WEQ7_9EURO</name>
<sequence>MMTTKLLSFLGILLGSPAVYLRRNWDGLYTLARISNNRDIRTARELRRPRLMLQIMTTTLKARGIQMAVHGSIRRPCATHACRKAPGPHPDQDPHDALRHGHRISQISQDIPRPSVLLPVCENPAKPDPDAEHGKAKLSISAGHRPPWDSGTRALSKRPP</sequence>
<organism evidence="3 4">
    <name type="scientific">Aspergillus heteromorphus CBS 117.55</name>
    <dbReference type="NCBI Taxonomy" id="1448321"/>
    <lineage>
        <taxon>Eukaryota</taxon>
        <taxon>Fungi</taxon>
        <taxon>Dikarya</taxon>
        <taxon>Ascomycota</taxon>
        <taxon>Pezizomycotina</taxon>
        <taxon>Eurotiomycetes</taxon>
        <taxon>Eurotiomycetidae</taxon>
        <taxon>Eurotiales</taxon>
        <taxon>Aspergillaceae</taxon>
        <taxon>Aspergillus</taxon>
        <taxon>Aspergillus subgen. Circumdati</taxon>
    </lineage>
</organism>
<keyword evidence="4" id="KW-1185">Reference proteome</keyword>
<feature type="chain" id="PRO_5016414711" evidence="2">
    <location>
        <begin position="22"/>
        <end position="160"/>
    </location>
</feature>
<dbReference type="VEuPathDB" id="FungiDB:BO70DRAFT_231564"/>
<dbReference type="RefSeq" id="XP_025400298.1">
    <property type="nucleotide sequence ID" value="XM_025538791.1"/>
</dbReference>
<feature type="compositionally biased region" description="Basic and acidic residues" evidence="1">
    <location>
        <begin position="125"/>
        <end position="135"/>
    </location>
</feature>